<keyword evidence="9 19" id="KW-0285">Flavoprotein</keyword>
<dbReference type="UniPathway" id="UPA00219"/>
<protein>
    <recommendedName>
        <fullName evidence="6 19">UDP-N-acetylenolpyruvoylglucosamine reductase</fullName>
        <ecNumber evidence="5 19">1.3.1.98</ecNumber>
    </recommendedName>
    <alternativeName>
        <fullName evidence="17 19">UDP-N-acetylmuramate dehydrogenase</fullName>
    </alternativeName>
</protein>
<accession>A0A6I6JI12</accession>
<dbReference type="EMBL" id="CP046400">
    <property type="protein sequence ID" value="QGY40113.1"/>
    <property type="molecule type" value="Genomic_DNA"/>
</dbReference>
<keyword evidence="11 19" id="KW-0521">NADP</keyword>
<comment type="cofactor">
    <cofactor evidence="1 19">
        <name>FAD</name>
        <dbReference type="ChEBI" id="CHEBI:57692"/>
    </cofactor>
</comment>
<dbReference type="InterPro" id="IPR006094">
    <property type="entry name" value="Oxid_FAD_bind_N"/>
</dbReference>
<evidence type="ECO:0000259" key="20">
    <source>
        <dbReference type="PROSITE" id="PS51387"/>
    </source>
</evidence>
<evidence type="ECO:0000256" key="17">
    <source>
        <dbReference type="ARBA" id="ARBA00031026"/>
    </source>
</evidence>
<dbReference type="InterPro" id="IPR016167">
    <property type="entry name" value="FAD-bd_PCMH_sub1"/>
</dbReference>
<keyword evidence="7 19" id="KW-0963">Cytoplasm</keyword>
<dbReference type="InterPro" id="IPR011601">
    <property type="entry name" value="MurB_C"/>
</dbReference>
<evidence type="ECO:0000256" key="2">
    <source>
        <dbReference type="ARBA" id="ARBA00003921"/>
    </source>
</evidence>
<evidence type="ECO:0000313" key="22">
    <source>
        <dbReference type="Proteomes" id="UP000428328"/>
    </source>
</evidence>
<dbReference type="GO" id="GO:0008762">
    <property type="term" value="F:UDP-N-acetylmuramate dehydrogenase activity"/>
    <property type="evidence" value="ECO:0007669"/>
    <property type="project" value="UniProtKB-UniRule"/>
</dbReference>
<organism evidence="21 22">
    <name type="scientific">Pseudodesulfovibrio cashew</name>
    <dbReference type="NCBI Taxonomy" id="2678688"/>
    <lineage>
        <taxon>Bacteria</taxon>
        <taxon>Pseudomonadati</taxon>
        <taxon>Thermodesulfobacteriota</taxon>
        <taxon>Desulfovibrionia</taxon>
        <taxon>Desulfovibrionales</taxon>
        <taxon>Desulfovibrionaceae</taxon>
    </lineage>
</organism>
<dbReference type="InterPro" id="IPR036635">
    <property type="entry name" value="MurB_C_sf"/>
</dbReference>
<keyword evidence="22" id="KW-1185">Reference proteome</keyword>
<dbReference type="InterPro" id="IPR016169">
    <property type="entry name" value="FAD-bd_PCMH_sub2"/>
</dbReference>
<feature type="active site" description="Proton donor" evidence="19">
    <location>
        <position position="219"/>
    </location>
</feature>
<keyword evidence="14 19" id="KW-0560">Oxidoreductase</keyword>
<dbReference type="GO" id="GO:0071555">
    <property type="term" value="P:cell wall organization"/>
    <property type="evidence" value="ECO:0007669"/>
    <property type="project" value="UniProtKB-KW"/>
</dbReference>
<comment type="pathway">
    <text evidence="4 19">Cell wall biogenesis; peptidoglycan biosynthesis.</text>
</comment>
<dbReference type="EC" id="1.3.1.98" evidence="5 19"/>
<evidence type="ECO:0000256" key="7">
    <source>
        <dbReference type="ARBA" id="ARBA00022490"/>
    </source>
</evidence>
<keyword evidence="10 19" id="KW-0274">FAD</keyword>
<dbReference type="RefSeq" id="WP_158947336.1">
    <property type="nucleotide sequence ID" value="NZ_CP046400.1"/>
</dbReference>
<keyword evidence="13 19" id="KW-0573">Peptidoglycan synthesis</keyword>
<dbReference type="PANTHER" id="PTHR21071:SF4">
    <property type="entry name" value="UDP-N-ACETYLENOLPYRUVOYLGLUCOSAMINE REDUCTASE"/>
    <property type="match status" value="1"/>
</dbReference>
<dbReference type="PROSITE" id="PS51387">
    <property type="entry name" value="FAD_PCMH"/>
    <property type="match status" value="1"/>
</dbReference>
<dbReference type="GO" id="GO:0005829">
    <property type="term" value="C:cytosol"/>
    <property type="evidence" value="ECO:0007669"/>
    <property type="project" value="TreeGrafter"/>
</dbReference>
<feature type="active site" evidence="19">
    <location>
        <position position="289"/>
    </location>
</feature>
<dbReference type="Proteomes" id="UP000428328">
    <property type="component" value="Chromosome"/>
</dbReference>
<dbReference type="GO" id="GO:0051301">
    <property type="term" value="P:cell division"/>
    <property type="evidence" value="ECO:0007669"/>
    <property type="project" value="UniProtKB-KW"/>
</dbReference>
<comment type="function">
    <text evidence="2 19">Cell wall formation.</text>
</comment>
<evidence type="ECO:0000256" key="3">
    <source>
        <dbReference type="ARBA" id="ARBA00004496"/>
    </source>
</evidence>
<dbReference type="InterPro" id="IPR036318">
    <property type="entry name" value="FAD-bd_PCMH-like_sf"/>
</dbReference>
<dbReference type="GO" id="GO:0071949">
    <property type="term" value="F:FAD binding"/>
    <property type="evidence" value="ECO:0007669"/>
    <property type="project" value="InterPro"/>
</dbReference>
<evidence type="ECO:0000256" key="15">
    <source>
        <dbReference type="ARBA" id="ARBA00023306"/>
    </source>
</evidence>
<dbReference type="Gene3D" id="3.30.465.10">
    <property type="match status" value="1"/>
</dbReference>
<evidence type="ECO:0000256" key="12">
    <source>
        <dbReference type="ARBA" id="ARBA00022960"/>
    </source>
</evidence>
<dbReference type="AlphaFoldDB" id="A0A6I6JI12"/>
<feature type="active site" evidence="19">
    <location>
        <position position="167"/>
    </location>
</feature>
<comment type="similarity">
    <text evidence="19">Belongs to the MurB family.</text>
</comment>
<evidence type="ECO:0000256" key="16">
    <source>
        <dbReference type="ARBA" id="ARBA00023316"/>
    </source>
</evidence>
<feature type="domain" description="FAD-binding PCMH-type" evidence="20">
    <location>
        <begin position="20"/>
        <end position="190"/>
    </location>
</feature>
<evidence type="ECO:0000256" key="11">
    <source>
        <dbReference type="ARBA" id="ARBA00022857"/>
    </source>
</evidence>
<evidence type="ECO:0000313" key="21">
    <source>
        <dbReference type="EMBL" id="QGY40113.1"/>
    </source>
</evidence>
<gene>
    <name evidence="19 21" type="primary">murB</name>
    <name evidence="21" type="ORF">GM415_08220</name>
</gene>
<dbReference type="Gene3D" id="3.90.78.10">
    <property type="entry name" value="UDP-N-acetylenolpyruvoylglucosamine reductase, C-terminal domain"/>
    <property type="match status" value="1"/>
</dbReference>
<evidence type="ECO:0000256" key="19">
    <source>
        <dbReference type="HAMAP-Rule" id="MF_00037"/>
    </source>
</evidence>
<dbReference type="KEGG" id="psel:GM415_08220"/>
<proteinExistence type="inferred from homology"/>
<dbReference type="NCBIfam" id="TIGR00179">
    <property type="entry name" value="murB"/>
    <property type="match status" value="1"/>
</dbReference>
<keyword evidence="16 19" id="KW-0961">Cell wall biogenesis/degradation</keyword>
<reference evidence="21 22" key="1">
    <citation type="submission" date="2019-11" db="EMBL/GenBank/DDBJ databases">
        <authorList>
            <person name="Zheng R.K."/>
            <person name="Sun C.M."/>
        </authorList>
    </citation>
    <scope>NUCLEOTIDE SEQUENCE [LARGE SCALE GENOMIC DNA]</scope>
    <source>
        <strain evidence="21 22">SRB007</strain>
    </source>
</reference>
<dbReference type="PANTHER" id="PTHR21071">
    <property type="entry name" value="UDP-N-ACETYLENOLPYRUVOYLGLUCOSAMINE REDUCTASE"/>
    <property type="match status" value="1"/>
</dbReference>
<evidence type="ECO:0000256" key="18">
    <source>
        <dbReference type="ARBA" id="ARBA00048914"/>
    </source>
</evidence>
<evidence type="ECO:0000256" key="6">
    <source>
        <dbReference type="ARBA" id="ARBA00015188"/>
    </source>
</evidence>
<evidence type="ECO:0000256" key="1">
    <source>
        <dbReference type="ARBA" id="ARBA00001974"/>
    </source>
</evidence>
<evidence type="ECO:0000256" key="4">
    <source>
        <dbReference type="ARBA" id="ARBA00004752"/>
    </source>
</evidence>
<dbReference type="InterPro" id="IPR003170">
    <property type="entry name" value="MurB"/>
</dbReference>
<dbReference type="Pfam" id="PF01565">
    <property type="entry name" value="FAD_binding_4"/>
    <property type="match status" value="1"/>
</dbReference>
<keyword evidence="8 19" id="KW-0132">Cell division</keyword>
<dbReference type="HAMAP" id="MF_00037">
    <property type="entry name" value="MurB"/>
    <property type="match status" value="1"/>
</dbReference>
<evidence type="ECO:0000256" key="14">
    <source>
        <dbReference type="ARBA" id="ARBA00023002"/>
    </source>
</evidence>
<evidence type="ECO:0000256" key="8">
    <source>
        <dbReference type="ARBA" id="ARBA00022618"/>
    </source>
</evidence>
<dbReference type="Gene3D" id="3.30.43.10">
    <property type="entry name" value="Uridine Diphospho-n-acetylenolpyruvylglucosamine Reductase, domain 2"/>
    <property type="match status" value="1"/>
</dbReference>
<evidence type="ECO:0000256" key="9">
    <source>
        <dbReference type="ARBA" id="ARBA00022630"/>
    </source>
</evidence>
<dbReference type="Pfam" id="PF02873">
    <property type="entry name" value="MurB_C"/>
    <property type="match status" value="1"/>
</dbReference>
<keyword evidence="15 19" id="KW-0131">Cell cycle</keyword>
<comment type="subcellular location">
    <subcellularLocation>
        <location evidence="3 19">Cytoplasm</location>
    </subcellularLocation>
</comment>
<dbReference type="SUPFAM" id="SSF56176">
    <property type="entry name" value="FAD-binding/transporter-associated domain-like"/>
    <property type="match status" value="1"/>
</dbReference>
<dbReference type="InterPro" id="IPR016166">
    <property type="entry name" value="FAD-bd_PCMH"/>
</dbReference>
<evidence type="ECO:0000256" key="10">
    <source>
        <dbReference type="ARBA" id="ARBA00022827"/>
    </source>
</evidence>
<dbReference type="GO" id="GO:0009252">
    <property type="term" value="P:peptidoglycan biosynthetic process"/>
    <property type="evidence" value="ECO:0007669"/>
    <property type="project" value="UniProtKB-UniRule"/>
</dbReference>
<sequence>MALELISNPSLAERTTLGVGGSAEVEIVVRDAADLDDLSEFLTTRTLRPFAIGEGSNILAQDGSLDLALIRTETTPGPERVEKRDNKLIVRCGAAQRLPGLLGWAQMAGLSGLEGLTGIPGSVGGGVAMNAGSYGTEIGDVISRIRIWTPSGGLVWVDAKECEFEYRRFSCPTVPGKALIWEAEFALTEESPKAVRAAMKEIYDKKKATQPVTARSAGCVFKNPEGESAGKLLDEAGMKGATVGNMAFSDVHANFMINLGEGKATEALELLEMGRNAVREQFGITLKTEVIIL</sequence>
<dbReference type="GO" id="GO:0008360">
    <property type="term" value="P:regulation of cell shape"/>
    <property type="evidence" value="ECO:0007669"/>
    <property type="project" value="UniProtKB-KW"/>
</dbReference>
<comment type="catalytic activity">
    <reaction evidence="18 19">
        <text>UDP-N-acetyl-alpha-D-muramate + NADP(+) = UDP-N-acetyl-3-O-(1-carboxyvinyl)-alpha-D-glucosamine + NADPH + H(+)</text>
        <dbReference type="Rhea" id="RHEA:12248"/>
        <dbReference type="ChEBI" id="CHEBI:15378"/>
        <dbReference type="ChEBI" id="CHEBI:57783"/>
        <dbReference type="ChEBI" id="CHEBI:58349"/>
        <dbReference type="ChEBI" id="CHEBI:68483"/>
        <dbReference type="ChEBI" id="CHEBI:70757"/>
        <dbReference type="EC" id="1.3.1.98"/>
    </reaction>
</comment>
<name>A0A6I6JI12_9BACT</name>
<evidence type="ECO:0000256" key="13">
    <source>
        <dbReference type="ARBA" id="ARBA00022984"/>
    </source>
</evidence>
<dbReference type="SUPFAM" id="SSF56194">
    <property type="entry name" value="Uridine diphospho-N-Acetylenolpyruvylglucosamine reductase, MurB, C-terminal domain"/>
    <property type="match status" value="1"/>
</dbReference>
<keyword evidence="12 19" id="KW-0133">Cell shape</keyword>
<evidence type="ECO:0000256" key="5">
    <source>
        <dbReference type="ARBA" id="ARBA00012518"/>
    </source>
</evidence>